<dbReference type="AlphaFoldDB" id="A0AAV7VCU9"/>
<sequence>MVICEGLRNPDPGRKYPGGTVDGLHADPEEAGVVTQRIREKDAEPSGVLNAKQDEGRRRSFSTREEEVSKEENGMDGPAAELKDGRRQ</sequence>
<comment type="caution">
    <text evidence="2">The sequence shown here is derived from an EMBL/GenBank/DDBJ whole genome shotgun (WGS) entry which is preliminary data.</text>
</comment>
<proteinExistence type="predicted"/>
<feature type="region of interest" description="Disordered" evidence="1">
    <location>
        <begin position="1"/>
        <end position="26"/>
    </location>
</feature>
<dbReference type="Proteomes" id="UP001066276">
    <property type="component" value="Chromosome 2_1"/>
</dbReference>
<protein>
    <submittedName>
        <fullName evidence="2">Uncharacterized protein</fullName>
    </submittedName>
</protein>
<accession>A0AAV7VCU9</accession>
<feature type="compositionally biased region" description="Basic and acidic residues" evidence="1">
    <location>
        <begin position="52"/>
        <end position="73"/>
    </location>
</feature>
<dbReference type="EMBL" id="JANPWB010000003">
    <property type="protein sequence ID" value="KAJ1199177.1"/>
    <property type="molecule type" value="Genomic_DNA"/>
</dbReference>
<gene>
    <name evidence="2" type="ORF">NDU88_003015</name>
</gene>
<evidence type="ECO:0000256" key="1">
    <source>
        <dbReference type="SAM" id="MobiDB-lite"/>
    </source>
</evidence>
<name>A0AAV7VCU9_PLEWA</name>
<evidence type="ECO:0000313" key="2">
    <source>
        <dbReference type="EMBL" id="KAJ1199177.1"/>
    </source>
</evidence>
<keyword evidence="3" id="KW-1185">Reference proteome</keyword>
<feature type="region of interest" description="Disordered" evidence="1">
    <location>
        <begin position="38"/>
        <end position="88"/>
    </location>
</feature>
<reference evidence="2" key="1">
    <citation type="journal article" date="2022" name="bioRxiv">
        <title>Sequencing and chromosome-scale assembly of the giantPleurodeles waltlgenome.</title>
        <authorList>
            <person name="Brown T."/>
            <person name="Elewa A."/>
            <person name="Iarovenko S."/>
            <person name="Subramanian E."/>
            <person name="Araus A.J."/>
            <person name="Petzold A."/>
            <person name="Susuki M."/>
            <person name="Suzuki K.-i.T."/>
            <person name="Hayashi T."/>
            <person name="Toyoda A."/>
            <person name="Oliveira C."/>
            <person name="Osipova E."/>
            <person name="Leigh N.D."/>
            <person name="Simon A."/>
            <person name="Yun M.H."/>
        </authorList>
    </citation>
    <scope>NUCLEOTIDE SEQUENCE</scope>
    <source>
        <strain evidence="2">20211129_DDA</strain>
        <tissue evidence="2">Liver</tissue>
    </source>
</reference>
<organism evidence="2 3">
    <name type="scientific">Pleurodeles waltl</name>
    <name type="common">Iberian ribbed newt</name>
    <dbReference type="NCBI Taxonomy" id="8319"/>
    <lineage>
        <taxon>Eukaryota</taxon>
        <taxon>Metazoa</taxon>
        <taxon>Chordata</taxon>
        <taxon>Craniata</taxon>
        <taxon>Vertebrata</taxon>
        <taxon>Euteleostomi</taxon>
        <taxon>Amphibia</taxon>
        <taxon>Batrachia</taxon>
        <taxon>Caudata</taxon>
        <taxon>Salamandroidea</taxon>
        <taxon>Salamandridae</taxon>
        <taxon>Pleurodelinae</taxon>
        <taxon>Pleurodeles</taxon>
    </lineage>
</organism>
<evidence type="ECO:0000313" key="3">
    <source>
        <dbReference type="Proteomes" id="UP001066276"/>
    </source>
</evidence>